<dbReference type="KEGG" id="cpro:CPRO_07610"/>
<dbReference type="EMBL" id="FQUA01000002">
    <property type="protein sequence ID" value="SHE44107.1"/>
    <property type="molecule type" value="Genomic_DNA"/>
</dbReference>
<dbReference type="EMBL" id="CP014223">
    <property type="protein sequence ID" value="AMJ40362.1"/>
    <property type="molecule type" value="Genomic_DNA"/>
</dbReference>
<evidence type="ECO:0000313" key="3">
    <source>
        <dbReference type="Proteomes" id="UP000068026"/>
    </source>
</evidence>
<evidence type="ECO:0000313" key="4">
    <source>
        <dbReference type="Proteomes" id="UP000184204"/>
    </source>
</evidence>
<dbReference type="Proteomes" id="UP000068026">
    <property type="component" value="Chromosome"/>
</dbReference>
<reference evidence="4" key="3">
    <citation type="submission" date="2016-11" db="EMBL/GenBank/DDBJ databases">
        <authorList>
            <person name="Jaros S."/>
            <person name="Januszkiewicz K."/>
            <person name="Wedrychowicz H."/>
        </authorList>
    </citation>
    <scope>NUCLEOTIDE SEQUENCE [LARGE SCALE GENOMIC DNA]</scope>
    <source>
        <strain evidence="4">DSM 1682</strain>
    </source>
</reference>
<evidence type="ECO:0000313" key="2">
    <source>
        <dbReference type="EMBL" id="SHE44107.1"/>
    </source>
</evidence>
<proteinExistence type="predicted"/>
<reference evidence="2" key="4">
    <citation type="submission" date="2016-11" db="EMBL/GenBank/DDBJ databases">
        <authorList>
            <person name="Varghese N."/>
            <person name="Submissions S."/>
        </authorList>
    </citation>
    <scope>NUCLEOTIDE SEQUENCE</scope>
    <source>
        <strain evidence="2">DSM 1682</strain>
    </source>
</reference>
<name>A0A110A723_ANAPI</name>
<dbReference type="AlphaFoldDB" id="A0A110A723"/>
<dbReference type="Proteomes" id="UP000184204">
    <property type="component" value="Unassembled WGS sequence"/>
</dbReference>
<protein>
    <submittedName>
        <fullName evidence="2">Uncharacterized protein</fullName>
    </submittedName>
</protein>
<keyword evidence="3" id="KW-1185">Reference proteome</keyword>
<sequence>MLRKELLYGVIFLVGDEMNAANRKFPLFASNHEGYAVIKEEIEEAVEECNLTVDNLEILWSVIRENGAGLESVSYIKQHAIKAAAEFIQVAAMCEKYLLSTGKR</sequence>
<gene>
    <name evidence="1" type="ORF">CPRO_07610</name>
    <name evidence="2" type="ORF">SAMN02745151_00718</name>
</gene>
<organism evidence="2 4">
    <name type="scientific">Anaerotignum propionicum DSM 1682</name>
    <dbReference type="NCBI Taxonomy" id="991789"/>
    <lineage>
        <taxon>Bacteria</taxon>
        <taxon>Bacillati</taxon>
        <taxon>Bacillota</taxon>
        <taxon>Clostridia</taxon>
        <taxon>Lachnospirales</taxon>
        <taxon>Anaerotignaceae</taxon>
        <taxon>Anaerotignum</taxon>
    </lineage>
</organism>
<accession>A0A110A723</accession>
<reference evidence="1 3" key="1">
    <citation type="journal article" date="2016" name="Genome Announc.">
        <title>Complete Genome Sequence of the Amino Acid-Fermenting Clostridium propionicum X2 (DSM 1682).</title>
        <authorList>
            <person name="Poehlein A."/>
            <person name="Schlien K."/>
            <person name="Chowdhury N.P."/>
            <person name="Gottschalk G."/>
            <person name="Buckel W."/>
            <person name="Daniel R."/>
        </authorList>
    </citation>
    <scope>NUCLEOTIDE SEQUENCE [LARGE SCALE GENOMIC DNA]</scope>
    <source>
        <strain evidence="1 3">X2</strain>
    </source>
</reference>
<dbReference type="OrthoDB" id="2064461at2"/>
<dbReference type="RefSeq" id="WP_066047986.1">
    <property type="nucleotide sequence ID" value="NZ_CP014223.1"/>
</dbReference>
<reference evidence="3" key="2">
    <citation type="submission" date="2016-01" db="EMBL/GenBank/DDBJ databases">
        <authorList>
            <person name="Poehlein A."/>
            <person name="Schlien K."/>
            <person name="Gottschalk G."/>
            <person name="Buckel W."/>
            <person name="Daniel R."/>
        </authorList>
    </citation>
    <scope>NUCLEOTIDE SEQUENCE [LARGE SCALE GENOMIC DNA]</scope>
    <source>
        <strain evidence="3">X2</strain>
    </source>
</reference>
<evidence type="ECO:0000313" key="1">
    <source>
        <dbReference type="EMBL" id="AMJ40362.1"/>
    </source>
</evidence>